<sequence length="191" mass="22361">MSEAKDASLNMIKKVEGEVVEKGIGNNIGHKTEANIIAERAKNLDLAPREIPYKIMGSKKMKQLKEKIENRTISKEEWKQFKWNKRFKRRRDIGVDNFWEQERERLLNGESTRNWTSEQIRDIINGNVPKHNGKTLIGHHVYSASKYPQIANRGEIIYPVTFKEHLYRWHGGNYKQSLPGKPLNELFGNEF</sequence>
<dbReference type="Pfam" id="PF15636">
    <property type="entry name" value="Tox-GHH"/>
    <property type="match status" value="1"/>
</dbReference>
<keyword evidence="3" id="KW-1185">Reference proteome</keyword>
<dbReference type="RefSeq" id="WP_244319412.1">
    <property type="nucleotide sequence ID" value="NZ_AP022557.1"/>
</dbReference>
<dbReference type="EMBL" id="AP022557">
    <property type="protein sequence ID" value="BBW98609.1"/>
    <property type="molecule type" value="Genomic_DNA"/>
</dbReference>
<feature type="domain" description="Tox-GHH" evidence="1">
    <location>
        <begin position="83"/>
        <end position="160"/>
    </location>
</feature>
<reference evidence="3" key="1">
    <citation type="journal article" date="2020" name="Microbiol. Resour. Announc.">
        <title>Complete Genome Sequence of Geobacillus sp. Strain E55-1, Isolated from Mine Geyser in Japan.</title>
        <authorList>
            <person name="Miyazaki K."/>
            <person name="Hase E."/>
            <person name="Tokito N."/>
        </authorList>
    </citation>
    <scope>NUCLEOTIDE SEQUENCE [LARGE SCALE GENOMIC DNA]</scope>
    <source>
        <strain evidence="3">E55-1</strain>
    </source>
</reference>
<dbReference type="InterPro" id="IPR028916">
    <property type="entry name" value="Tox-GHH_dom"/>
</dbReference>
<accession>A0A679FUE3</accession>
<evidence type="ECO:0000259" key="1">
    <source>
        <dbReference type="Pfam" id="PF15636"/>
    </source>
</evidence>
<gene>
    <name evidence="2" type="ORF">GsuE55_34420</name>
</gene>
<protein>
    <recommendedName>
        <fullName evidence="1">Tox-GHH domain-containing protein</fullName>
    </recommendedName>
</protein>
<organism evidence="2 3">
    <name type="scientific">Geobacillus subterraneus</name>
    <dbReference type="NCBI Taxonomy" id="129338"/>
    <lineage>
        <taxon>Bacteria</taxon>
        <taxon>Bacillati</taxon>
        <taxon>Bacillota</taxon>
        <taxon>Bacilli</taxon>
        <taxon>Bacillales</taxon>
        <taxon>Anoxybacillaceae</taxon>
        <taxon>Geobacillus</taxon>
    </lineage>
</organism>
<proteinExistence type="predicted"/>
<dbReference type="Proteomes" id="UP000501421">
    <property type="component" value="Chromosome"/>
</dbReference>
<dbReference type="AlphaFoldDB" id="A0A679FUE3"/>
<evidence type="ECO:0000313" key="3">
    <source>
        <dbReference type="Proteomes" id="UP000501421"/>
    </source>
</evidence>
<name>A0A679FUE3_9BACL</name>
<evidence type="ECO:0000313" key="2">
    <source>
        <dbReference type="EMBL" id="BBW98609.1"/>
    </source>
</evidence>